<dbReference type="EMBL" id="JAIWYP010000010">
    <property type="protein sequence ID" value="KAH3755534.1"/>
    <property type="molecule type" value="Genomic_DNA"/>
</dbReference>
<reference evidence="1" key="2">
    <citation type="submission" date="2020-11" db="EMBL/GenBank/DDBJ databases">
        <authorList>
            <person name="McCartney M.A."/>
            <person name="Auch B."/>
            <person name="Kono T."/>
            <person name="Mallez S."/>
            <person name="Becker A."/>
            <person name="Gohl D.M."/>
            <person name="Silverstein K.A.T."/>
            <person name="Koren S."/>
            <person name="Bechman K.B."/>
            <person name="Herman A."/>
            <person name="Abrahante J.E."/>
            <person name="Garbe J."/>
        </authorList>
    </citation>
    <scope>NUCLEOTIDE SEQUENCE</scope>
    <source>
        <strain evidence="1">Duluth1</strain>
        <tissue evidence="1">Whole animal</tissue>
    </source>
</reference>
<keyword evidence="2" id="KW-1185">Reference proteome</keyword>
<reference evidence="1" key="1">
    <citation type="journal article" date="2019" name="bioRxiv">
        <title>The Genome of the Zebra Mussel, Dreissena polymorpha: A Resource for Invasive Species Research.</title>
        <authorList>
            <person name="McCartney M.A."/>
            <person name="Auch B."/>
            <person name="Kono T."/>
            <person name="Mallez S."/>
            <person name="Zhang Y."/>
            <person name="Obille A."/>
            <person name="Becker A."/>
            <person name="Abrahante J.E."/>
            <person name="Garbe J."/>
            <person name="Badalamenti J.P."/>
            <person name="Herman A."/>
            <person name="Mangelson H."/>
            <person name="Liachko I."/>
            <person name="Sullivan S."/>
            <person name="Sone E.D."/>
            <person name="Koren S."/>
            <person name="Silverstein K.A.T."/>
            <person name="Beckman K.B."/>
            <person name="Gohl D.M."/>
        </authorList>
    </citation>
    <scope>NUCLEOTIDE SEQUENCE</scope>
    <source>
        <strain evidence="1">Duluth1</strain>
        <tissue evidence="1">Whole animal</tissue>
    </source>
</reference>
<dbReference type="AlphaFoldDB" id="A0A9D4DTT5"/>
<evidence type="ECO:0000313" key="1">
    <source>
        <dbReference type="EMBL" id="KAH3755534.1"/>
    </source>
</evidence>
<sequence>MDTAILFTVTATTDHVNKTVAFAFATDGNPDDIASSTITGGVVKLAASKT</sequence>
<protein>
    <submittedName>
        <fullName evidence="1">Uncharacterized protein</fullName>
    </submittedName>
</protein>
<dbReference type="Proteomes" id="UP000828390">
    <property type="component" value="Unassembled WGS sequence"/>
</dbReference>
<comment type="caution">
    <text evidence="1">The sequence shown here is derived from an EMBL/GenBank/DDBJ whole genome shotgun (WGS) entry which is preliminary data.</text>
</comment>
<accession>A0A9D4DTT5</accession>
<proteinExistence type="predicted"/>
<gene>
    <name evidence="1" type="ORF">DPMN_190230</name>
</gene>
<evidence type="ECO:0000313" key="2">
    <source>
        <dbReference type="Proteomes" id="UP000828390"/>
    </source>
</evidence>
<name>A0A9D4DTT5_DREPO</name>
<organism evidence="1 2">
    <name type="scientific">Dreissena polymorpha</name>
    <name type="common">Zebra mussel</name>
    <name type="synonym">Mytilus polymorpha</name>
    <dbReference type="NCBI Taxonomy" id="45954"/>
    <lineage>
        <taxon>Eukaryota</taxon>
        <taxon>Metazoa</taxon>
        <taxon>Spiralia</taxon>
        <taxon>Lophotrochozoa</taxon>
        <taxon>Mollusca</taxon>
        <taxon>Bivalvia</taxon>
        <taxon>Autobranchia</taxon>
        <taxon>Heteroconchia</taxon>
        <taxon>Euheterodonta</taxon>
        <taxon>Imparidentia</taxon>
        <taxon>Neoheterodontei</taxon>
        <taxon>Myida</taxon>
        <taxon>Dreissenoidea</taxon>
        <taxon>Dreissenidae</taxon>
        <taxon>Dreissena</taxon>
    </lineage>
</organism>